<name>A0ACB8R669_9AGAM</name>
<evidence type="ECO:0000313" key="2">
    <source>
        <dbReference type="Proteomes" id="UP000814033"/>
    </source>
</evidence>
<gene>
    <name evidence="1" type="ORF">FA95DRAFT_1567255</name>
</gene>
<dbReference type="Proteomes" id="UP000814033">
    <property type="component" value="Unassembled WGS sequence"/>
</dbReference>
<protein>
    <submittedName>
        <fullName evidence="1">Uncharacterized protein</fullName>
    </submittedName>
</protein>
<keyword evidence="2" id="KW-1185">Reference proteome</keyword>
<organism evidence="1 2">
    <name type="scientific">Auriscalpium vulgare</name>
    <dbReference type="NCBI Taxonomy" id="40419"/>
    <lineage>
        <taxon>Eukaryota</taxon>
        <taxon>Fungi</taxon>
        <taxon>Dikarya</taxon>
        <taxon>Basidiomycota</taxon>
        <taxon>Agaricomycotina</taxon>
        <taxon>Agaricomycetes</taxon>
        <taxon>Russulales</taxon>
        <taxon>Auriscalpiaceae</taxon>
        <taxon>Auriscalpium</taxon>
    </lineage>
</organism>
<accession>A0ACB8R669</accession>
<reference evidence="1" key="1">
    <citation type="submission" date="2021-02" db="EMBL/GenBank/DDBJ databases">
        <authorList>
            <consortium name="DOE Joint Genome Institute"/>
            <person name="Ahrendt S."/>
            <person name="Looney B.P."/>
            <person name="Miyauchi S."/>
            <person name="Morin E."/>
            <person name="Drula E."/>
            <person name="Courty P.E."/>
            <person name="Chicoki N."/>
            <person name="Fauchery L."/>
            <person name="Kohler A."/>
            <person name="Kuo A."/>
            <person name="Labutti K."/>
            <person name="Pangilinan J."/>
            <person name="Lipzen A."/>
            <person name="Riley R."/>
            <person name="Andreopoulos W."/>
            <person name="He G."/>
            <person name="Johnson J."/>
            <person name="Barry K.W."/>
            <person name="Grigoriev I.V."/>
            <person name="Nagy L."/>
            <person name="Hibbett D."/>
            <person name="Henrissat B."/>
            <person name="Matheny P.B."/>
            <person name="Labbe J."/>
            <person name="Martin F."/>
        </authorList>
    </citation>
    <scope>NUCLEOTIDE SEQUENCE</scope>
    <source>
        <strain evidence="1">FP105234-sp</strain>
    </source>
</reference>
<dbReference type="EMBL" id="MU276329">
    <property type="protein sequence ID" value="KAI0039270.1"/>
    <property type="molecule type" value="Genomic_DNA"/>
</dbReference>
<evidence type="ECO:0000313" key="1">
    <source>
        <dbReference type="EMBL" id="KAI0039270.1"/>
    </source>
</evidence>
<sequence>MSPAASKSPSPTPEASLKAADVSPVDSASSDDVETAPTPPVASTSASAATENPASSSSNVAGTGPPTAGDWQAIWSPSHGAYYFFNAVTQHTTWENPVQSEPVSANPSTTTSPPAGDAGEKDDAAPGLSAPAALAQMYAQQEAAAAQGIDPALAHLDPTLAGSSAPGGAYSYTAKFNARTGAFAKPDGRDPTHLSEYERAKRMSEVYFDVGSWEQEVEARKRQEAEDEANGKKRKRPSKKDVERFKEQKRLKKIAKTAWLRT</sequence>
<proteinExistence type="predicted"/>
<comment type="caution">
    <text evidence="1">The sequence shown here is derived from an EMBL/GenBank/DDBJ whole genome shotgun (WGS) entry which is preliminary data.</text>
</comment>
<reference evidence="1" key="2">
    <citation type="journal article" date="2022" name="New Phytol.">
        <title>Evolutionary transition to the ectomycorrhizal habit in the genomes of a hyperdiverse lineage of mushroom-forming fungi.</title>
        <authorList>
            <person name="Looney B."/>
            <person name="Miyauchi S."/>
            <person name="Morin E."/>
            <person name="Drula E."/>
            <person name="Courty P.E."/>
            <person name="Kohler A."/>
            <person name="Kuo A."/>
            <person name="LaButti K."/>
            <person name="Pangilinan J."/>
            <person name="Lipzen A."/>
            <person name="Riley R."/>
            <person name="Andreopoulos W."/>
            <person name="He G."/>
            <person name="Johnson J."/>
            <person name="Nolan M."/>
            <person name="Tritt A."/>
            <person name="Barry K.W."/>
            <person name="Grigoriev I.V."/>
            <person name="Nagy L.G."/>
            <person name="Hibbett D."/>
            <person name="Henrissat B."/>
            <person name="Matheny P.B."/>
            <person name="Labbe J."/>
            <person name="Martin F.M."/>
        </authorList>
    </citation>
    <scope>NUCLEOTIDE SEQUENCE</scope>
    <source>
        <strain evidence="1">FP105234-sp</strain>
    </source>
</reference>